<dbReference type="PANTHER" id="PTHR38681">
    <property type="entry name" value="RETROVIRUS-RELATED POL POLYPROTEIN FROM TRANSPOSON 412-LIKE PROTEIN-RELATED"/>
    <property type="match status" value="1"/>
</dbReference>
<organism evidence="1 2">
    <name type="scientific">Psylliodes chrysocephalus</name>
    <dbReference type="NCBI Taxonomy" id="3402493"/>
    <lineage>
        <taxon>Eukaryota</taxon>
        <taxon>Metazoa</taxon>
        <taxon>Ecdysozoa</taxon>
        <taxon>Arthropoda</taxon>
        <taxon>Hexapoda</taxon>
        <taxon>Insecta</taxon>
        <taxon>Pterygota</taxon>
        <taxon>Neoptera</taxon>
        <taxon>Endopterygota</taxon>
        <taxon>Coleoptera</taxon>
        <taxon>Polyphaga</taxon>
        <taxon>Cucujiformia</taxon>
        <taxon>Chrysomeloidea</taxon>
        <taxon>Chrysomelidae</taxon>
        <taxon>Galerucinae</taxon>
        <taxon>Alticini</taxon>
        <taxon>Psylliodes</taxon>
    </lineage>
</organism>
<dbReference type="Proteomes" id="UP001153636">
    <property type="component" value="Chromosome 17"/>
</dbReference>
<evidence type="ECO:0000313" key="1">
    <source>
        <dbReference type="EMBL" id="CAH1104593.1"/>
    </source>
</evidence>
<dbReference type="AlphaFoldDB" id="A0A9P0CQW9"/>
<dbReference type="EMBL" id="OV651829">
    <property type="protein sequence ID" value="CAH1104593.1"/>
    <property type="molecule type" value="Genomic_DNA"/>
</dbReference>
<protein>
    <submittedName>
        <fullName evidence="1">Uncharacterized protein</fullName>
    </submittedName>
</protein>
<dbReference type="OrthoDB" id="6778265at2759"/>
<evidence type="ECO:0000313" key="2">
    <source>
        <dbReference type="Proteomes" id="UP001153636"/>
    </source>
</evidence>
<keyword evidence="2" id="KW-1185">Reference proteome</keyword>
<dbReference type="PANTHER" id="PTHR38681:SF1">
    <property type="entry name" value="RETROVIRUS-RELATED POL POLYPROTEIN FROM TRANSPOSON 412-LIKE PROTEIN"/>
    <property type="match status" value="1"/>
</dbReference>
<proteinExistence type="predicted"/>
<name>A0A9P0CQW9_9CUCU</name>
<reference evidence="1" key="1">
    <citation type="submission" date="2022-01" db="EMBL/GenBank/DDBJ databases">
        <authorList>
            <person name="King R."/>
        </authorList>
    </citation>
    <scope>NUCLEOTIDE SEQUENCE</scope>
</reference>
<gene>
    <name evidence="1" type="ORF">PSYICH_LOCUS5544</name>
</gene>
<sequence length="155" mass="17899">MGMLGAYEEDLHTTVAEMVYGESIRLPGEFLVDHNKLELKPVDYITELRRRFSYIRPATRTRHGKQSTNVFKDLNSVSHVFLRKDMFKKSHESPYEGPYQVVQLKKKQLVICICGKNVTVSIDRVKPAYILNKEQPNLLCKQPTDVPSGVIQTRY</sequence>
<accession>A0A9P0CQW9</accession>